<comment type="cofactor">
    <cofactor evidence="6">
        <name>FAD</name>
        <dbReference type="ChEBI" id="CHEBI:57692"/>
    </cofactor>
    <text evidence="6">Binds 1 FAD per subunit.</text>
</comment>
<organism evidence="8 9">
    <name type="scientific">Agrilactobacillus yilanensis</name>
    <dbReference type="NCBI Taxonomy" id="2485997"/>
    <lineage>
        <taxon>Bacteria</taxon>
        <taxon>Bacillati</taxon>
        <taxon>Bacillota</taxon>
        <taxon>Bacilli</taxon>
        <taxon>Lactobacillales</taxon>
        <taxon>Lactobacillaceae</taxon>
        <taxon>Agrilactobacillus</taxon>
    </lineage>
</organism>
<name>A0ABW4J800_9LACO</name>
<feature type="binding site" evidence="6">
    <location>
        <position position="34"/>
    </location>
    <ligand>
        <name>FAD</name>
        <dbReference type="ChEBI" id="CHEBI:57692"/>
    </ligand>
</feature>
<evidence type="ECO:0000256" key="3">
    <source>
        <dbReference type="ARBA" id="ARBA00022827"/>
    </source>
</evidence>
<dbReference type="RefSeq" id="WP_125713677.1">
    <property type="nucleotide sequence ID" value="NZ_JBHTOP010000022.1"/>
</dbReference>
<feature type="binding site" evidence="6">
    <location>
        <position position="283"/>
    </location>
    <ligand>
        <name>FAD</name>
        <dbReference type="ChEBI" id="CHEBI:57692"/>
    </ligand>
</feature>
<keyword evidence="9" id="KW-1185">Reference proteome</keyword>
<keyword evidence="5 6" id="KW-0560">Oxidoreductase</keyword>
<evidence type="ECO:0000256" key="1">
    <source>
        <dbReference type="ARBA" id="ARBA00011738"/>
    </source>
</evidence>
<dbReference type="PRINTS" id="PR00368">
    <property type="entry name" value="FADPNR"/>
</dbReference>
<dbReference type="Pfam" id="PF07992">
    <property type="entry name" value="Pyr_redox_2"/>
    <property type="match status" value="1"/>
</dbReference>
<evidence type="ECO:0000256" key="5">
    <source>
        <dbReference type="ARBA" id="ARBA00023002"/>
    </source>
</evidence>
<dbReference type="InterPro" id="IPR022890">
    <property type="entry name" value="Fd--NADP_Rdtase_type_2"/>
</dbReference>
<comment type="caution">
    <text evidence="6">Lacks conserved residue(s) required for the propagation of feature annotation.</text>
</comment>
<dbReference type="PRINTS" id="PR00469">
    <property type="entry name" value="PNDRDTASEII"/>
</dbReference>
<keyword evidence="2 6" id="KW-0285">Flavoprotein</keyword>
<protein>
    <recommendedName>
        <fullName evidence="6">Ferredoxin--NADP reductase</fullName>
        <shortName evidence="6">FNR</shortName>
        <shortName evidence="6">Fd-NADP(+) reductase</shortName>
        <ecNumber evidence="6">1.18.1.2</ecNumber>
    </recommendedName>
</protein>
<comment type="catalytic activity">
    <reaction evidence="6">
        <text>2 reduced [2Fe-2S]-[ferredoxin] + NADP(+) + H(+) = 2 oxidized [2Fe-2S]-[ferredoxin] + NADPH</text>
        <dbReference type="Rhea" id="RHEA:20125"/>
        <dbReference type="Rhea" id="RHEA-COMP:10000"/>
        <dbReference type="Rhea" id="RHEA-COMP:10001"/>
        <dbReference type="ChEBI" id="CHEBI:15378"/>
        <dbReference type="ChEBI" id="CHEBI:33737"/>
        <dbReference type="ChEBI" id="CHEBI:33738"/>
        <dbReference type="ChEBI" id="CHEBI:57783"/>
        <dbReference type="ChEBI" id="CHEBI:58349"/>
        <dbReference type="EC" id="1.18.1.2"/>
    </reaction>
</comment>
<dbReference type="SUPFAM" id="SSF51905">
    <property type="entry name" value="FAD/NAD(P)-binding domain"/>
    <property type="match status" value="1"/>
</dbReference>
<evidence type="ECO:0000256" key="4">
    <source>
        <dbReference type="ARBA" id="ARBA00022857"/>
    </source>
</evidence>
<evidence type="ECO:0000313" key="9">
    <source>
        <dbReference type="Proteomes" id="UP001597267"/>
    </source>
</evidence>
<dbReference type="HAMAP" id="MF_01685">
    <property type="entry name" value="FENR2"/>
    <property type="match status" value="1"/>
</dbReference>
<feature type="binding site" evidence="6">
    <location>
        <position position="87"/>
    </location>
    <ligand>
        <name>FAD</name>
        <dbReference type="ChEBI" id="CHEBI:57692"/>
    </ligand>
</feature>
<evidence type="ECO:0000259" key="7">
    <source>
        <dbReference type="Pfam" id="PF07992"/>
    </source>
</evidence>
<evidence type="ECO:0000256" key="6">
    <source>
        <dbReference type="HAMAP-Rule" id="MF_01685"/>
    </source>
</evidence>
<feature type="binding site" evidence="6">
    <location>
        <position position="42"/>
    </location>
    <ligand>
        <name>FAD</name>
        <dbReference type="ChEBI" id="CHEBI:57692"/>
    </ligand>
</feature>
<dbReference type="InterPro" id="IPR036188">
    <property type="entry name" value="FAD/NAD-bd_sf"/>
</dbReference>
<feature type="binding site" evidence="6">
    <location>
        <position position="323"/>
    </location>
    <ligand>
        <name>FAD</name>
        <dbReference type="ChEBI" id="CHEBI:57692"/>
    </ligand>
</feature>
<dbReference type="EC" id="1.18.1.2" evidence="6"/>
<comment type="subunit">
    <text evidence="1 6">Homodimer.</text>
</comment>
<keyword evidence="3 6" id="KW-0274">FAD</keyword>
<dbReference type="Proteomes" id="UP001597267">
    <property type="component" value="Unassembled WGS sequence"/>
</dbReference>
<comment type="caution">
    <text evidence="8">The sequence shown here is derived from an EMBL/GenBank/DDBJ whole genome shotgun (WGS) entry which is preliminary data.</text>
</comment>
<evidence type="ECO:0000313" key="8">
    <source>
        <dbReference type="EMBL" id="MFD1671693.1"/>
    </source>
</evidence>
<feature type="binding site" evidence="6">
    <location>
        <position position="47"/>
    </location>
    <ligand>
        <name>FAD</name>
        <dbReference type="ChEBI" id="CHEBI:57692"/>
    </ligand>
</feature>
<accession>A0ABW4J800</accession>
<proteinExistence type="inferred from homology"/>
<dbReference type="Gene3D" id="3.50.50.60">
    <property type="entry name" value="FAD/NAD(P)-binding domain"/>
    <property type="match status" value="2"/>
</dbReference>
<sequence length="328" mass="36281">MTHIYDITVIGGGPVGMFATFYAGLKSADVHLIECLPQLGGQVEALYPEKEIYDIAGFPQVKGKDLISQLQSQIDNFDPDISLNTSVQSINYQATDKVFEIETNHETYYSKSVIIAIGNGAFAPRKLAFEYDHQLDGDYVSYFVKDLSKFKGHDVAIAGGGDSAVDWALALKDIAKSVTIIHRRDKFRGMESNIEKMENSSVIVKTPFLLDSLDLVSDKLAIGLKQLKADHHETLTVDKLLVNYGFTSDSRILRKWDLTLAGSDIEVDNNMESSRPLIFSVGDITTYKGKVKLIAAGFGEVPTAVNHALETIYPDRKQPLHSTSLMQK</sequence>
<evidence type="ECO:0000256" key="2">
    <source>
        <dbReference type="ARBA" id="ARBA00022630"/>
    </source>
</evidence>
<gene>
    <name evidence="8" type="ORF">ACFQ5M_06285</name>
</gene>
<keyword evidence="4 6" id="KW-0521">NADP</keyword>
<reference evidence="9" key="1">
    <citation type="journal article" date="2019" name="Int. J. Syst. Evol. Microbiol.">
        <title>The Global Catalogue of Microorganisms (GCM) 10K type strain sequencing project: providing services to taxonomists for standard genome sequencing and annotation.</title>
        <authorList>
            <consortium name="The Broad Institute Genomics Platform"/>
            <consortium name="The Broad Institute Genome Sequencing Center for Infectious Disease"/>
            <person name="Wu L."/>
            <person name="Ma J."/>
        </authorList>
    </citation>
    <scope>NUCLEOTIDE SEQUENCE [LARGE SCALE GENOMIC DNA]</scope>
    <source>
        <strain evidence="9">CCM 8896</strain>
    </source>
</reference>
<dbReference type="PANTHER" id="PTHR48105">
    <property type="entry name" value="THIOREDOXIN REDUCTASE 1-RELATED-RELATED"/>
    <property type="match status" value="1"/>
</dbReference>
<dbReference type="InterPro" id="IPR050097">
    <property type="entry name" value="Ferredoxin-NADP_redctase_2"/>
</dbReference>
<comment type="similarity">
    <text evidence="6">Belongs to the ferredoxin--NADP reductase type 2 family.</text>
</comment>
<dbReference type="EMBL" id="JBHTOP010000022">
    <property type="protein sequence ID" value="MFD1671693.1"/>
    <property type="molecule type" value="Genomic_DNA"/>
</dbReference>
<dbReference type="InterPro" id="IPR023753">
    <property type="entry name" value="FAD/NAD-binding_dom"/>
</dbReference>
<feature type="domain" description="FAD/NAD(P)-binding" evidence="7">
    <location>
        <begin position="5"/>
        <end position="299"/>
    </location>
</feature>
<feature type="binding site" evidence="6">
    <location>
        <position position="122"/>
    </location>
    <ligand>
        <name>FAD</name>
        <dbReference type="ChEBI" id="CHEBI:57692"/>
    </ligand>
</feature>